<dbReference type="STRING" id="692275.N1QFX0"/>
<reference evidence="1 2" key="1">
    <citation type="journal article" date="2012" name="PLoS Pathog.">
        <title>Diverse lifestyles and strategies of plant pathogenesis encoded in the genomes of eighteen Dothideomycetes fungi.</title>
        <authorList>
            <person name="Ohm R.A."/>
            <person name="Feau N."/>
            <person name="Henrissat B."/>
            <person name="Schoch C.L."/>
            <person name="Horwitz B.A."/>
            <person name="Barry K.W."/>
            <person name="Condon B.J."/>
            <person name="Copeland A.C."/>
            <person name="Dhillon B."/>
            <person name="Glaser F."/>
            <person name="Hesse C.N."/>
            <person name="Kosti I."/>
            <person name="LaButti K."/>
            <person name="Lindquist E.A."/>
            <person name="Lucas S."/>
            <person name="Salamov A.A."/>
            <person name="Bradshaw R.E."/>
            <person name="Ciuffetti L."/>
            <person name="Hamelin R.C."/>
            <person name="Kema G.H.J."/>
            <person name="Lawrence C."/>
            <person name="Scott J.A."/>
            <person name="Spatafora J.W."/>
            <person name="Turgeon B.G."/>
            <person name="de Wit P.J.G.M."/>
            <person name="Zhong S."/>
            <person name="Goodwin S.B."/>
            <person name="Grigoriev I.V."/>
        </authorList>
    </citation>
    <scope>NUCLEOTIDE SEQUENCE [LARGE SCALE GENOMIC DNA]</scope>
    <source>
        <strain evidence="1 2">SO2202</strain>
    </source>
</reference>
<organism evidence="1 2">
    <name type="scientific">Sphaerulina musiva (strain SO2202)</name>
    <name type="common">Poplar stem canker fungus</name>
    <name type="synonym">Septoria musiva</name>
    <dbReference type="NCBI Taxonomy" id="692275"/>
    <lineage>
        <taxon>Eukaryota</taxon>
        <taxon>Fungi</taxon>
        <taxon>Dikarya</taxon>
        <taxon>Ascomycota</taxon>
        <taxon>Pezizomycotina</taxon>
        <taxon>Dothideomycetes</taxon>
        <taxon>Dothideomycetidae</taxon>
        <taxon>Mycosphaerellales</taxon>
        <taxon>Mycosphaerellaceae</taxon>
        <taxon>Sphaerulina</taxon>
    </lineage>
</organism>
<name>N1QFX0_SPHMS</name>
<evidence type="ECO:0000313" key="2">
    <source>
        <dbReference type="Proteomes" id="UP000016931"/>
    </source>
</evidence>
<protein>
    <submittedName>
        <fullName evidence="1">Uncharacterized protein</fullName>
    </submittedName>
</protein>
<keyword evidence="2" id="KW-1185">Reference proteome</keyword>
<dbReference type="AlphaFoldDB" id="N1QFX0"/>
<dbReference type="Proteomes" id="UP000016931">
    <property type="component" value="Unassembled WGS sequence"/>
</dbReference>
<dbReference type="OrthoDB" id="432970at2759"/>
<proteinExistence type="predicted"/>
<dbReference type="EMBL" id="KB456265">
    <property type="protein sequence ID" value="EMF12162.1"/>
    <property type="molecule type" value="Genomic_DNA"/>
</dbReference>
<sequence length="230" mass="26526">MDAHDGNSYVLDLSGFQIGLESPVIPLQEYMEEFGTQIVGIYEHDSAITQLEILLRAGTADPGYGRIYATHHHMYEALNKVVNAGERIKRQSLSELLRSDQRSYVRGMRYHENRIRTALRQLFAIREQQGHPRISAAAHRLKMDSLTRRASLQSSTLEGTAKSAIQRQWDKEGRTMPEEVKQAVEMASPDPWDFQHVAKAVPKLSPPLPRDDKPRRRSWPSRLARMWKRW</sequence>
<accession>N1QFX0</accession>
<dbReference type="GeneID" id="27902985"/>
<dbReference type="RefSeq" id="XP_016760283.1">
    <property type="nucleotide sequence ID" value="XM_016905848.1"/>
</dbReference>
<dbReference type="HOGENOM" id="CLU_1205409_0_0_1"/>
<gene>
    <name evidence="1" type="ORF">SEPMUDRAFT_149910</name>
</gene>
<evidence type="ECO:0000313" key="1">
    <source>
        <dbReference type="EMBL" id="EMF12162.1"/>
    </source>
</evidence>